<feature type="transmembrane region" description="Helical" evidence="2">
    <location>
        <begin position="349"/>
        <end position="366"/>
    </location>
</feature>
<feature type="transmembrane region" description="Helical" evidence="2">
    <location>
        <begin position="154"/>
        <end position="176"/>
    </location>
</feature>
<dbReference type="Pfam" id="PF13472">
    <property type="entry name" value="Lipase_GDSL_2"/>
    <property type="match status" value="1"/>
</dbReference>
<evidence type="ECO:0000256" key="2">
    <source>
        <dbReference type="SAM" id="Phobius"/>
    </source>
</evidence>
<feature type="transmembrane region" description="Helical" evidence="2">
    <location>
        <begin position="123"/>
        <end position="142"/>
    </location>
</feature>
<keyword evidence="2" id="KW-0472">Membrane</keyword>
<evidence type="ECO:0000256" key="1">
    <source>
        <dbReference type="SAM" id="MobiDB-lite"/>
    </source>
</evidence>
<reference evidence="5" key="1">
    <citation type="submission" date="2023-07" db="EMBL/GenBank/DDBJ databases">
        <title>Whole genome shotgun sequence of Streptomyces nojiriensis NBRC 13794.</title>
        <authorList>
            <person name="Komaki H."/>
            <person name="Tamura T."/>
        </authorList>
    </citation>
    <scope>NUCLEOTIDE SEQUENCE [LARGE SCALE GENOMIC DNA]</scope>
    <source>
        <strain evidence="5">NBRC 13794</strain>
    </source>
</reference>
<keyword evidence="2" id="KW-0812">Transmembrane</keyword>
<feature type="transmembrane region" description="Helical" evidence="2">
    <location>
        <begin position="94"/>
        <end position="117"/>
    </location>
</feature>
<evidence type="ECO:0000259" key="3">
    <source>
        <dbReference type="Pfam" id="PF13472"/>
    </source>
</evidence>
<protein>
    <recommendedName>
        <fullName evidence="3">SGNH hydrolase-type esterase domain-containing protein</fullName>
    </recommendedName>
</protein>
<name>A0ABQ3SEG5_9ACTN</name>
<proteinExistence type="predicted"/>
<feature type="transmembrane region" description="Helical" evidence="2">
    <location>
        <begin position="297"/>
        <end position="321"/>
    </location>
</feature>
<dbReference type="Proteomes" id="UP000613974">
    <property type="component" value="Unassembled WGS sequence"/>
</dbReference>
<feature type="domain" description="SGNH hydrolase-type esterase" evidence="3">
    <location>
        <begin position="427"/>
        <end position="690"/>
    </location>
</feature>
<dbReference type="CDD" id="cd01823">
    <property type="entry name" value="SEST_like"/>
    <property type="match status" value="1"/>
</dbReference>
<feature type="region of interest" description="Disordered" evidence="1">
    <location>
        <begin position="1"/>
        <end position="25"/>
    </location>
</feature>
<dbReference type="InterPro" id="IPR036514">
    <property type="entry name" value="SGNH_hydro_sf"/>
</dbReference>
<feature type="transmembrane region" description="Helical" evidence="2">
    <location>
        <begin position="63"/>
        <end position="82"/>
    </location>
</feature>
<feature type="transmembrane region" description="Helical" evidence="2">
    <location>
        <begin position="212"/>
        <end position="235"/>
    </location>
</feature>
<sequence>MRMTNEGGGPDVDSGPSGGSGGSGSDDGNDGILIRWGPRLLFLVGAIVLSVQSARGVPDAQLGWTVAIFFLCSVLLIWRQLAQANGTNEDASPPGLLIGAGAVLCTAGVTMLVVYLTHVHRNWLALIGAVVLLLCLGCFFAWRRAPQPETWASWLLIGAGAVLCAAGVTMLVVYLTPGDRNWRALIGVVVLLLGLGCFLARRRVQQSRAGALLLLIVAGAVLCTAGVTMLVLYGAGVAWDGLSLIGSVMLLLGLGCLVELWRQKSGNALLVPGAILLGIVGVTMVVVFFLLRGAKDGLPVGALAVLGVAVFVALPLALNVLSERGLHELRRRTKGPGRTDLGVRRIRRLRFAAVGFLVLVVGFVVWLASDDWVMTAILVGSALLLLLAIVSNTHADVALVLVGLCLLSAAPPEDPEPAQGGNRVLVAVGDSYMSGEGASRYFEGTDDVRGDHCRRAPSAYAVKIADQDERFDGIQFIACSGARTSEVIAGAQGGSAQEGVLDTQVDQLTKLGSALRPALVIVSLGGNDAGFGTLGQACIAPGPCNTQRSLFEGNLDSVKDALVAAYRSLKRALPAGVPIVAVPYPQPIAEADDCSGVALAKGERDFIRTFATDLNAKIDEARKEVQGIEYLKEMERAFEDRHLQLCDKKKKEAGVNFVGFKSVSGPPVQRFNPANWLHNSLHPNERGHEAMLATFQDWLKRNPKLLERAPTSQQPDSSLPAPTPGDVEKPKPQCPLAKIDNSPCQVALTMWEVHQVTNRWLYLLTVLLCLLVAWAASIAVISWVRYRSLPSPPPPTASG</sequence>
<feature type="region of interest" description="Disordered" evidence="1">
    <location>
        <begin position="707"/>
        <end position="734"/>
    </location>
</feature>
<dbReference type="EMBL" id="BNEC01000003">
    <property type="protein sequence ID" value="GHI66523.1"/>
    <property type="molecule type" value="Genomic_DNA"/>
</dbReference>
<comment type="caution">
    <text evidence="4">The sequence shown here is derived from an EMBL/GenBank/DDBJ whole genome shotgun (WGS) entry which is preliminary data.</text>
</comment>
<evidence type="ECO:0000313" key="4">
    <source>
        <dbReference type="EMBL" id="GHI66523.1"/>
    </source>
</evidence>
<organism evidence="4 5">
    <name type="scientific">Streptomyces nojiriensis</name>
    <dbReference type="NCBI Taxonomy" id="66374"/>
    <lineage>
        <taxon>Bacteria</taxon>
        <taxon>Bacillati</taxon>
        <taxon>Actinomycetota</taxon>
        <taxon>Actinomycetes</taxon>
        <taxon>Kitasatosporales</taxon>
        <taxon>Streptomycetaceae</taxon>
        <taxon>Streptomyces</taxon>
    </lineage>
</organism>
<feature type="transmembrane region" description="Helical" evidence="2">
    <location>
        <begin position="241"/>
        <end position="261"/>
    </location>
</feature>
<dbReference type="InterPro" id="IPR037460">
    <property type="entry name" value="SEST-like"/>
</dbReference>
<feature type="transmembrane region" description="Helical" evidence="2">
    <location>
        <begin position="372"/>
        <end position="390"/>
    </location>
</feature>
<gene>
    <name evidence="4" type="ORF">Snoj_04410</name>
</gene>
<dbReference type="Gene3D" id="3.40.50.1110">
    <property type="entry name" value="SGNH hydrolase"/>
    <property type="match status" value="1"/>
</dbReference>
<dbReference type="InterPro" id="IPR013830">
    <property type="entry name" value="SGNH_hydro"/>
</dbReference>
<feature type="transmembrane region" description="Helical" evidence="2">
    <location>
        <begin position="182"/>
        <end position="200"/>
    </location>
</feature>
<keyword evidence="2" id="KW-1133">Transmembrane helix</keyword>
<feature type="transmembrane region" description="Helical" evidence="2">
    <location>
        <begin position="268"/>
        <end position="291"/>
    </location>
</feature>
<keyword evidence="5" id="KW-1185">Reference proteome</keyword>
<dbReference type="PANTHER" id="PTHR37981">
    <property type="entry name" value="LIPASE 2"/>
    <property type="match status" value="1"/>
</dbReference>
<accession>A0ABQ3SEG5</accession>
<dbReference type="SUPFAM" id="SSF52266">
    <property type="entry name" value="SGNH hydrolase"/>
    <property type="match status" value="1"/>
</dbReference>
<evidence type="ECO:0000313" key="5">
    <source>
        <dbReference type="Proteomes" id="UP000613974"/>
    </source>
</evidence>
<feature type="transmembrane region" description="Helical" evidence="2">
    <location>
        <begin position="760"/>
        <end position="784"/>
    </location>
</feature>
<dbReference type="PANTHER" id="PTHR37981:SF1">
    <property type="entry name" value="SGNH HYDROLASE-TYPE ESTERASE DOMAIN-CONTAINING PROTEIN"/>
    <property type="match status" value="1"/>
</dbReference>